<dbReference type="PANTHER" id="PTHR43899:SF13">
    <property type="entry name" value="RH59310P"/>
    <property type="match status" value="1"/>
</dbReference>
<dbReference type="PRINTS" id="PR00080">
    <property type="entry name" value="SDRFAMILY"/>
</dbReference>
<dbReference type="GO" id="GO:0016491">
    <property type="term" value="F:oxidoreductase activity"/>
    <property type="evidence" value="ECO:0007669"/>
    <property type="project" value="UniProtKB-KW"/>
</dbReference>
<keyword evidence="6" id="KW-1133">Transmembrane helix</keyword>
<evidence type="ECO:0000256" key="1">
    <source>
        <dbReference type="ARBA" id="ARBA00004240"/>
    </source>
</evidence>
<dbReference type="PROSITE" id="PS00061">
    <property type="entry name" value="ADH_SHORT"/>
    <property type="match status" value="1"/>
</dbReference>
<gene>
    <name evidence="7" type="ORF">TrCOL_g12918</name>
</gene>
<evidence type="ECO:0000256" key="3">
    <source>
        <dbReference type="ARBA" id="ARBA00022857"/>
    </source>
</evidence>
<dbReference type="InterPro" id="IPR036291">
    <property type="entry name" value="NAD(P)-bd_dom_sf"/>
</dbReference>
<dbReference type="PRINTS" id="PR00081">
    <property type="entry name" value="GDHRDH"/>
</dbReference>
<dbReference type="InterPro" id="IPR020904">
    <property type="entry name" value="Sc_DH/Rdtase_CS"/>
</dbReference>
<keyword evidence="8" id="KW-1185">Reference proteome</keyword>
<dbReference type="PIRSF" id="PIRSF000126">
    <property type="entry name" value="11-beta-HSD1"/>
    <property type="match status" value="1"/>
</dbReference>
<sequence length="320" mass="34835">MDQLALLTNDPRLTLAATCVGGCVIALFGLKVIVNFYKYFLRPSKNLKKLGEWAVVTGATDGIGKAYAFKFAKKGLNVVLISRTKSKLDDCAAEIKEKYGVEVKVIACDYSNFDDKARAGVAKVCGKLDVGILVNNVGVSYVYPKYFSELKEEEVDGLMEMNVNSTTWMTHMILPGMMERKRGSIVNVASAAGVNTMPLLAQYSAAKGYITMFTRGLSVECAKKNVTVSVVTPFYVATKLAKMRKALTVPTPPAFVDMAVRWIGHGDVVVQPFWIHGVMGWVVNSLPTFLSDSVIMGMHAGIRARGIKKDARKAAEGKGN</sequence>
<dbReference type="EMBL" id="BRYA01000166">
    <property type="protein sequence ID" value="GMI42167.1"/>
    <property type="molecule type" value="Genomic_DNA"/>
</dbReference>
<comment type="subcellular location">
    <subcellularLocation>
        <location evidence="1">Endoplasmic reticulum</location>
    </subcellularLocation>
</comment>
<evidence type="ECO:0000313" key="8">
    <source>
        <dbReference type="Proteomes" id="UP001165065"/>
    </source>
</evidence>
<evidence type="ECO:0000313" key="7">
    <source>
        <dbReference type="EMBL" id="GMI42167.1"/>
    </source>
</evidence>
<accession>A0A9W7GDM0</accession>
<evidence type="ECO:0000256" key="5">
    <source>
        <dbReference type="RuleBase" id="RU000363"/>
    </source>
</evidence>
<dbReference type="Gene3D" id="3.40.50.720">
    <property type="entry name" value="NAD(P)-binding Rossmann-like Domain"/>
    <property type="match status" value="1"/>
</dbReference>
<organism evidence="7 8">
    <name type="scientific">Triparma columacea</name>
    <dbReference type="NCBI Taxonomy" id="722753"/>
    <lineage>
        <taxon>Eukaryota</taxon>
        <taxon>Sar</taxon>
        <taxon>Stramenopiles</taxon>
        <taxon>Ochrophyta</taxon>
        <taxon>Bolidophyceae</taxon>
        <taxon>Parmales</taxon>
        <taxon>Triparmaceae</taxon>
        <taxon>Triparma</taxon>
    </lineage>
</organism>
<reference evidence="8" key="1">
    <citation type="journal article" date="2023" name="Commun. Biol.">
        <title>Genome analysis of Parmales, the sister group of diatoms, reveals the evolutionary specialization of diatoms from phago-mixotrophs to photoautotrophs.</title>
        <authorList>
            <person name="Ban H."/>
            <person name="Sato S."/>
            <person name="Yoshikawa S."/>
            <person name="Yamada K."/>
            <person name="Nakamura Y."/>
            <person name="Ichinomiya M."/>
            <person name="Sato N."/>
            <person name="Blanc-Mathieu R."/>
            <person name="Endo H."/>
            <person name="Kuwata A."/>
            <person name="Ogata H."/>
        </authorList>
    </citation>
    <scope>NUCLEOTIDE SEQUENCE [LARGE SCALE GENOMIC DNA]</scope>
</reference>
<dbReference type="PANTHER" id="PTHR43899">
    <property type="entry name" value="RH59310P"/>
    <property type="match status" value="1"/>
</dbReference>
<evidence type="ECO:0000256" key="4">
    <source>
        <dbReference type="ARBA" id="ARBA00023002"/>
    </source>
</evidence>
<feature type="transmembrane region" description="Helical" evidence="6">
    <location>
        <begin position="15"/>
        <end position="40"/>
    </location>
</feature>
<dbReference type="GO" id="GO:0005783">
    <property type="term" value="C:endoplasmic reticulum"/>
    <property type="evidence" value="ECO:0007669"/>
    <property type="project" value="UniProtKB-SubCell"/>
</dbReference>
<protein>
    <submittedName>
        <fullName evidence="7">Uncharacterized protein</fullName>
    </submittedName>
</protein>
<evidence type="ECO:0000256" key="2">
    <source>
        <dbReference type="ARBA" id="ARBA00006484"/>
    </source>
</evidence>
<keyword evidence="6" id="KW-0812">Transmembrane</keyword>
<evidence type="ECO:0000256" key="6">
    <source>
        <dbReference type="SAM" id="Phobius"/>
    </source>
</evidence>
<dbReference type="OrthoDB" id="1393670at2759"/>
<keyword evidence="4" id="KW-0560">Oxidoreductase</keyword>
<dbReference type="FunFam" id="3.40.50.720:FF:000137">
    <property type="entry name" value="Hydroxysteroid (17-beta) dehydrogenase 3"/>
    <property type="match status" value="1"/>
</dbReference>
<proteinExistence type="inferred from homology"/>
<dbReference type="Pfam" id="PF00106">
    <property type="entry name" value="adh_short"/>
    <property type="match status" value="1"/>
</dbReference>
<keyword evidence="3" id="KW-0521">NADP</keyword>
<dbReference type="AlphaFoldDB" id="A0A9W7GDM0"/>
<comment type="caution">
    <text evidence="7">The sequence shown here is derived from an EMBL/GenBank/DDBJ whole genome shotgun (WGS) entry which is preliminary data.</text>
</comment>
<dbReference type="InterPro" id="IPR002347">
    <property type="entry name" value="SDR_fam"/>
</dbReference>
<dbReference type="Proteomes" id="UP001165065">
    <property type="component" value="Unassembled WGS sequence"/>
</dbReference>
<dbReference type="CDD" id="cd05356">
    <property type="entry name" value="17beta-HSD1_like_SDR_c"/>
    <property type="match status" value="1"/>
</dbReference>
<keyword evidence="6" id="KW-0472">Membrane</keyword>
<dbReference type="SUPFAM" id="SSF51735">
    <property type="entry name" value="NAD(P)-binding Rossmann-fold domains"/>
    <property type="match status" value="1"/>
</dbReference>
<name>A0A9W7GDM0_9STRA</name>
<dbReference type="InterPro" id="IPR051019">
    <property type="entry name" value="VLCFA-Steroid_DH"/>
</dbReference>
<comment type="similarity">
    <text evidence="2 5">Belongs to the short-chain dehydrogenases/reductases (SDR) family.</text>
</comment>